<comment type="similarity">
    <text evidence="9">Belongs to the peroxiredoxin family. BCP/PrxQ subfamily.</text>
</comment>
<comment type="caution">
    <text evidence="13">The sequence shown here is derived from an EMBL/GenBank/DDBJ whole genome shotgun (WGS) entry which is preliminary data.</text>
</comment>
<evidence type="ECO:0000256" key="9">
    <source>
        <dbReference type="ARBA" id="ARBA00038489"/>
    </source>
</evidence>
<dbReference type="Proteomes" id="UP000294215">
    <property type="component" value="Unassembled WGS sequence"/>
</dbReference>
<dbReference type="InterPro" id="IPR050924">
    <property type="entry name" value="Peroxiredoxin_BCP/PrxQ"/>
</dbReference>
<reference evidence="13 14" key="1">
    <citation type="submission" date="2019-02" db="EMBL/GenBank/DDBJ databases">
        <title>The genomic architecture of introgression among sibling species of bacteria.</title>
        <authorList>
            <person name="Cavassim M.I.A."/>
            <person name="Moeskjaer S."/>
            <person name="Moslemi C."/>
            <person name="Fields B."/>
            <person name="Bachmann A."/>
            <person name="Vilhjalmsson B."/>
            <person name="Schierup M.H."/>
            <person name="Young J.P.W."/>
            <person name="Andersen S.U."/>
        </authorList>
    </citation>
    <scope>NUCLEOTIDE SEQUENCE [LARGE SCALE GENOMIC DNA]</scope>
    <source>
        <strain evidence="13 14">SM92</strain>
        <plasmid evidence="13">pSM92_Rh12</plasmid>
    </source>
</reference>
<dbReference type="AlphaFoldDB" id="A0AB38HUC2"/>
<dbReference type="Pfam" id="PF00578">
    <property type="entry name" value="AhpC-TSA"/>
    <property type="match status" value="1"/>
</dbReference>
<sequence length="220" mass="24876">MVRENKMNYDKMRADLLAAFSPTDWEAYNFLMNWIREQDFASRALNVGDTAPDFLLPDADGRLVSSEQLRREGPLVISFFRGGWCPYCTAELCTLQAAKQEFEDLKANVVVLSPDTRHFPREMKRSFGLDLQVLADVDHGVAMSYGVLFSVPEETRAYYTSLGINLGERHGSSMWMLPLPATYVVDRSGQIQNAFIAPDFTIRQEPIEILAAVRRLAAES</sequence>
<dbReference type="GO" id="GO:0008379">
    <property type="term" value="F:thioredoxin peroxidase activity"/>
    <property type="evidence" value="ECO:0007669"/>
    <property type="project" value="TreeGrafter"/>
</dbReference>
<evidence type="ECO:0000256" key="6">
    <source>
        <dbReference type="ARBA" id="ARBA00023157"/>
    </source>
</evidence>
<accession>A0AB38HUC2</accession>
<geneLocation type="plasmid" evidence="13">
    <name>pSM92_Rh12</name>
</geneLocation>
<evidence type="ECO:0000256" key="2">
    <source>
        <dbReference type="ARBA" id="ARBA00013017"/>
    </source>
</evidence>
<dbReference type="PANTHER" id="PTHR42801">
    <property type="entry name" value="THIOREDOXIN-DEPENDENT PEROXIDE REDUCTASE"/>
    <property type="match status" value="1"/>
</dbReference>
<proteinExistence type="inferred from homology"/>
<dbReference type="EMBL" id="SIMR01000006">
    <property type="protein sequence ID" value="TBC03048.1"/>
    <property type="molecule type" value="Genomic_DNA"/>
</dbReference>
<evidence type="ECO:0000256" key="1">
    <source>
        <dbReference type="ARBA" id="ARBA00003330"/>
    </source>
</evidence>
<keyword evidence="7" id="KW-0676">Redox-active center</keyword>
<keyword evidence="3" id="KW-0575">Peroxidase</keyword>
<keyword evidence="5" id="KW-0560">Oxidoreductase</keyword>
<evidence type="ECO:0000256" key="10">
    <source>
        <dbReference type="ARBA" id="ARBA00042639"/>
    </source>
</evidence>
<dbReference type="Gene3D" id="3.40.30.10">
    <property type="entry name" value="Glutaredoxin"/>
    <property type="match status" value="1"/>
</dbReference>
<evidence type="ECO:0000313" key="13">
    <source>
        <dbReference type="EMBL" id="TBC03048.1"/>
    </source>
</evidence>
<dbReference type="EC" id="1.11.1.24" evidence="2"/>
<dbReference type="PANTHER" id="PTHR42801:SF7">
    <property type="entry name" value="SLL1159 PROTEIN"/>
    <property type="match status" value="1"/>
</dbReference>
<dbReference type="InterPro" id="IPR013766">
    <property type="entry name" value="Thioredoxin_domain"/>
</dbReference>
<comment type="catalytic activity">
    <reaction evidence="11">
        <text>a hydroperoxide + [thioredoxin]-dithiol = an alcohol + [thioredoxin]-disulfide + H2O</text>
        <dbReference type="Rhea" id="RHEA:62620"/>
        <dbReference type="Rhea" id="RHEA-COMP:10698"/>
        <dbReference type="Rhea" id="RHEA-COMP:10700"/>
        <dbReference type="ChEBI" id="CHEBI:15377"/>
        <dbReference type="ChEBI" id="CHEBI:29950"/>
        <dbReference type="ChEBI" id="CHEBI:30879"/>
        <dbReference type="ChEBI" id="CHEBI:35924"/>
        <dbReference type="ChEBI" id="CHEBI:50058"/>
        <dbReference type="EC" id="1.11.1.24"/>
    </reaction>
</comment>
<comment type="function">
    <text evidence="1">Thiol-specific peroxidase that catalyzes the reduction of hydrogen peroxide and organic hydroperoxides to water and alcohols, respectively. Plays a role in cell protection against oxidative stress by detoxifying peroxides and as sensor of hydrogen peroxide-mediated signaling events.</text>
</comment>
<keyword evidence="13" id="KW-0614">Plasmid</keyword>
<dbReference type="GO" id="GO:0045454">
    <property type="term" value="P:cell redox homeostasis"/>
    <property type="evidence" value="ECO:0007669"/>
    <property type="project" value="TreeGrafter"/>
</dbReference>
<name>A0AB38HUC2_9HYPH</name>
<keyword evidence="6" id="KW-1015">Disulfide bond</keyword>
<organism evidence="13 14">
    <name type="scientific">Rhizobium ruizarguesonis</name>
    <dbReference type="NCBI Taxonomy" id="2081791"/>
    <lineage>
        <taxon>Bacteria</taxon>
        <taxon>Pseudomonadati</taxon>
        <taxon>Pseudomonadota</taxon>
        <taxon>Alphaproteobacteria</taxon>
        <taxon>Hyphomicrobiales</taxon>
        <taxon>Rhizobiaceae</taxon>
        <taxon>Rhizobium/Agrobacterium group</taxon>
        <taxon>Rhizobium</taxon>
    </lineage>
</organism>
<evidence type="ECO:0000259" key="12">
    <source>
        <dbReference type="PROSITE" id="PS51352"/>
    </source>
</evidence>
<keyword evidence="4" id="KW-0049">Antioxidant</keyword>
<evidence type="ECO:0000256" key="7">
    <source>
        <dbReference type="ARBA" id="ARBA00023284"/>
    </source>
</evidence>
<dbReference type="InterPro" id="IPR000866">
    <property type="entry name" value="AhpC/TSA"/>
</dbReference>
<evidence type="ECO:0000256" key="3">
    <source>
        <dbReference type="ARBA" id="ARBA00022559"/>
    </source>
</evidence>
<evidence type="ECO:0000256" key="5">
    <source>
        <dbReference type="ARBA" id="ARBA00023002"/>
    </source>
</evidence>
<dbReference type="SUPFAM" id="SSF52833">
    <property type="entry name" value="Thioredoxin-like"/>
    <property type="match status" value="1"/>
</dbReference>
<evidence type="ECO:0000313" key="14">
    <source>
        <dbReference type="Proteomes" id="UP000294215"/>
    </source>
</evidence>
<dbReference type="PROSITE" id="PS51352">
    <property type="entry name" value="THIOREDOXIN_2"/>
    <property type="match status" value="1"/>
</dbReference>
<feature type="domain" description="Thioredoxin" evidence="12">
    <location>
        <begin position="45"/>
        <end position="218"/>
    </location>
</feature>
<evidence type="ECO:0000256" key="8">
    <source>
        <dbReference type="ARBA" id="ARBA00032824"/>
    </source>
</evidence>
<protein>
    <recommendedName>
        <fullName evidence="2">thioredoxin-dependent peroxiredoxin</fullName>
        <ecNumber evidence="2">1.11.1.24</ecNumber>
    </recommendedName>
    <alternativeName>
        <fullName evidence="8">Thioredoxin peroxidase</fullName>
    </alternativeName>
    <alternativeName>
        <fullName evidence="10">Thioredoxin-dependent peroxiredoxin Bcp</fullName>
    </alternativeName>
</protein>
<dbReference type="InterPro" id="IPR036249">
    <property type="entry name" value="Thioredoxin-like_sf"/>
</dbReference>
<dbReference type="CDD" id="cd02970">
    <property type="entry name" value="PRX_like2"/>
    <property type="match status" value="1"/>
</dbReference>
<dbReference type="GO" id="GO:0005737">
    <property type="term" value="C:cytoplasm"/>
    <property type="evidence" value="ECO:0007669"/>
    <property type="project" value="TreeGrafter"/>
</dbReference>
<evidence type="ECO:0000256" key="11">
    <source>
        <dbReference type="ARBA" id="ARBA00049091"/>
    </source>
</evidence>
<gene>
    <name evidence="13" type="ORF">ELH40_36275</name>
</gene>
<evidence type="ECO:0000256" key="4">
    <source>
        <dbReference type="ARBA" id="ARBA00022862"/>
    </source>
</evidence>
<dbReference type="GO" id="GO:0034599">
    <property type="term" value="P:cellular response to oxidative stress"/>
    <property type="evidence" value="ECO:0007669"/>
    <property type="project" value="TreeGrafter"/>
</dbReference>